<dbReference type="AlphaFoldDB" id="A0A2R5GN58"/>
<dbReference type="Proteomes" id="UP000241890">
    <property type="component" value="Unassembled WGS sequence"/>
</dbReference>
<protein>
    <submittedName>
        <fullName evidence="7">Dynein light chain 1, axonemal</fullName>
    </submittedName>
</protein>
<feature type="region of interest" description="Disordered" evidence="6">
    <location>
        <begin position="655"/>
        <end position="764"/>
    </location>
</feature>
<dbReference type="PANTHER" id="PTHR45973">
    <property type="entry name" value="PROTEIN PHOSPHATASE 1 REGULATORY SUBUNIT SDS22-RELATED"/>
    <property type="match status" value="1"/>
</dbReference>
<evidence type="ECO:0000256" key="3">
    <source>
        <dbReference type="ARBA" id="ARBA00022737"/>
    </source>
</evidence>
<evidence type="ECO:0000256" key="5">
    <source>
        <dbReference type="SAM" id="Coils"/>
    </source>
</evidence>
<feature type="compositionally biased region" description="Basic and acidic residues" evidence="6">
    <location>
        <begin position="54"/>
        <end position="65"/>
    </location>
</feature>
<organism evidence="7 8">
    <name type="scientific">Hondaea fermentalgiana</name>
    <dbReference type="NCBI Taxonomy" id="2315210"/>
    <lineage>
        <taxon>Eukaryota</taxon>
        <taxon>Sar</taxon>
        <taxon>Stramenopiles</taxon>
        <taxon>Bigyra</taxon>
        <taxon>Labyrinthulomycetes</taxon>
        <taxon>Thraustochytrida</taxon>
        <taxon>Thraustochytriidae</taxon>
        <taxon>Hondaea</taxon>
    </lineage>
</organism>
<dbReference type="EMBL" id="BEYU01000092">
    <property type="protein sequence ID" value="GBG31168.1"/>
    <property type="molecule type" value="Genomic_DNA"/>
</dbReference>
<keyword evidence="4" id="KW-0966">Cell projection</keyword>
<feature type="compositionally biased region" description="Polar residues" evidence="6">
    <location>
        <begin position="703"/>
        <end position="714"/>
    </location>
</feature>
<dbReference type="SMART" id="SM00015">
    <property type="entry name" value="IQ"/>
    <property type="match status" value="3"/>
</dbReference>
<gene>
    <name evidence="7" type="ORF">FCC1311_073892</name>
</gene>
<dbReference type="OrthoDB" id="266138at2759"/>
<keyword evidence="2" id="KW-0433">Leucine-rich repeat</keyword>
<dbReference type="InterPro" id="IPR050576">
    <property type="entry name" value="Cilia_flagella_integrity"/>
</dbReference>
<dbReference type="PROSITE" id="PS50096">
    <property type="entry name" value="IQ"/>
    <property type="match status" value="2"/>
</dbReference>
<dbReference type="InterPro" id="IPR000048">
    <property type="entry name" value="IQ_motif_EF-hand-BS"/>
</dbReference>
<evidence type="ECO:0000313" key="8">
    <source>
        <dbReference type="Proteomes" id="UP000241890"/>
    </source>
</evidence>
<dbReference type="SUPFAM" id="SSF52047">
    <property type="entry name" value="RNI-like"/>
    <property type="match status" value="1"/>
</dbReference>
<keyword evidence="3" id="KW-0677">Repeat</keyword>
<feature type="compositionally biased region" description="Low complexity" evidence="6">
    <location>
        <begin position="25"/>
        <end position="41"/>
    </location>
</feature>
<proteinExistence type="predicted"/>
<keyword evidence="8" id="KW-1185">Reference proteome</keyword>
<evidence type="ECO:0000313" key="7">
    <source>
        <dbReference type="EMBL" id="GBG31168.1"/>
    </source>
</evidence>
<dbReference type="PANTHER" id="PTHR45973:SF9">
    <property type="entry name" value="LEUCINE-RICH REPEAT-CONTAINING PROTEIN 46"/>
    <property type="match status" value="1"/>
</dbReference>
<name>A0A2R5GN58_9STRA</name>
<feature type="compositionally biased region" description="Basic residues" evidence="6">
    <location>
        <begin position="715"/>
        <end position="726"/>
    </location>
</feature>
<keyword evidence="5" id="KW-0175">Coiled coil</keyword>
<evidence type="ECO:0000256" key="1">
    <source>
        <dbReference type="ARBA" id="ARBA00004316"/>
    </source>
</evidence>
<accession>A0A2R5GN58</accession>
<feature type="region of interest" description="Disordered" evidence="6">
    <location>
        <begin position="25"/>
        <end position="72"/>
    </location>
</feature>
<dbReference type="Pfam" id="PF00612">
    <property type="entry name" value="IQ"/>
    <property type="match status" value="1"/>
</dbReference>
<evidence type="ECO:0000256" key="4">
    <source>
        <dbReference type="ARBA" id="ARBA00023273"/>
    </source>
</evidence>
<sequence length="764" mass="85949">MKPCDAADLDDAALDALLDAELAELASEASSSQPSSPQSLARDSHVIAANTTLGRDDAADARDDDQGSQGSRDSLAEAWEHLHLGNESRHQNADKFEKDFQELLGLARYKADIDPVVRVVVGELIDAVPALESDGSGCKPTTSIYSSDAKEAEAKFLASLQAEADAREMERKQMMKEIEEQRKQQRAALEVQWAREDAAIRIQRAARGWNARKAQQQRRAATGLLQRALRSFGAKIRGFRVRQRLRREKEVQMERSFMTAEDQLARSLRALLWEEQTNMEREDSLARAIRLAESAAQAKARRDMTLEDAYARELRDVEQAKTRREQNAMSAEDVLSQRLHAHIRSEWQAMQSEDDAAQAVRASSSKLLELSAVGNTAYLSGKDLCDLRDAVPSEKCAMLTCIVAERNRFSRFDCVTHRELASRLSSLQLARNELVSLQGIDVCAQTLEYLDVSGNRLSVAALKPLQSLRNLRVVNLSSNALGHFDGERNAIEGPALLDSSCMLPELLELKLAGNPLRKLRQRSAHLCPGLQSLDLREVRTSEQDLVEALVEHIHLTGLELGGRALSRSATKYTCRFLRRLKSVNGDTFFRERAFEREIVLLQAAWRGARTRERIRRALDRTQEGYGEEDGDFDLEFASVDMDSFIPQLDEAELALDPERNMQNSRDREELQSTPDPTRGYQKALRSARSRHAEEEAEEAETMPQRSGRSLGQNAKSRKGKNTKPSRRVGLNFMSVNRRDRQQHMLKRSRKLVPAWARKGQGNES</sequence>
<evidence type="ECO:0000256" key="6">
    <source>
        <dbReference type="SAM" id="MobiDB-lite"/>
    </source>
</evidence>
<reference evidence="7 8" key="1">
    <citation type="submission" date="2017-12" db="EMBL/GenBank/DDBJ databases">
        <title>Sequencing, de novo assembly and annotation of complete genome of a new Thraustochytrid species, strain FCC1311.</title>
        <authorList>
            <person name="Sedici K."/>
            <person name="Godart F."/>
            <person name="Aiese Cigliano R."/>
            <person name="Sanseverino W."/>
            <person name="Barakat M."/>
            <person name="Ortet P."/>
            <person name="Marechal E."/>
            <person name="Cagnac O."/>
            <person name="Amato A."/>
        </authorList>
    </citation>
    <scope>NUCLEOTIDE SEQUENCE [LARGE SCALE GENOMIC DNA]</scope>
</reference>
<comment type="subcellular location">
    <subcellularLocation>
        <location evidence="1">Cell projection</location>
    </subcellularLocation>
</comment>
<evidence type="ECO:0000256" key="2">
    <source>
        <dbReference type="ARBA" id="ARBA00022614"/>
    </source>
</evidence>
<feature type="coiled-coil region" evidence="5">
    <location>
        <begin position="157"/>
        <end position="184"/>
    </location>
</feature>
<comment type="caution">
    <text evidence="7">The sequence shown here is derived from an EMBL/GenBank/DDBJ whole genome shotgun (WGS) entry which is preliminary data.</text>
</comment>
<dbReference type="Gene3D" id="3.80.10.10">
    <property type="entry name" value="Ribonuclease Inhibitor"/>
    <property type="match status" value="1"/>
</dbReference>
<dbReference type="InParanoid" id="A0A2R5GN58"/>
<feature type="compositionally biased region" description="Basic and acidic residues" evidence="6">
    <location>
        <begin position="656"/>
        <end position="670"/>
    </location>
</feature>
<dbReference type="InterPro" id="IPR032675">
    <property type="entry name" value="LRR_dom_sf"/>
</dbReference>